<reference evidence="2" key="1">
    <citation type="journal article" date="2013" name="Environ. Microbiol.">
        <title>Seasonally variable intestinal metagenomes of the red palm weevil (Rhynchophorus ferrugineus).</title>
        <authorList>
            <person name="Jia S."/>
            <person name="Zhang X."/>
            <person name="Zhang G."/>
            <person name="Yin A."/>
            <person name="Zhang S."/>
            <person name="Li F."/>
            <person name="Wang L."/>
            <person name="Zhao D."/>
            <person name="Yun Q."/>
            <person name="Tala"/>
            <person name="Wang J."/>
            <person name="Sun G."/>
            <person name="Baabdullah M."/>
            <person name="Yu X."/>
            <person name="Hu S."/>
            <person name="Al-Mssallem I.S."/>
            <person name="Yu J."/>
        </authorList>
    </citation>
    <scope>NUCLEOTIDE SEQUENCE</scope>
</reference>
<dbReference type="AlphaFoldDB" id="A0A060C2K3"/>
<dbReference type="Pfam" id="PF22124">
    <property type="entry name" value="Glyco_hydro_95_cat"/>
    <property type="match status" value="1"/>
</dbReference>
<accession>A0A060C2K3</accession>
<dbReference type="EMBL" id="KF122140">
    <property type="protein sequence ID" value="AIA89434.1"/>
    <property type="molecule type" value="Genomic_DNA"/>
</dbReference>
<dbReference type="PANTHER" id="PTHR31084">
    <property type="entry name" value="ALPHA-L-FUCOSIDASE 2"/>
    <property type="match status" value="1"/>
</dbReference>
<evidence type="ECO:0000313" key="2">
    <source>
        <dbReference type="EMBL" id="AIA89434.1"/>
    </source>
</evidence>
<protein>
    <submittedName>
        <fullName evidence="2">CAZy families GH95 protein</fullName>
    </submittedName>
</protein>
<dbReference type="GO" id="GO:0004560">
    <property type="term" value="F:alpha-L-fucosidase activity"/>
    <property type="evidence" value="ECO:0007669"/>
    <property type="project" value="TreeGrafter"/>
</dbReference>
<dbReference type="InterPro" id="IPR008928">
    <property type="entry name" value="6-hairpin_glycosidase_sf"/>
</dbReference>
<feature type="non-terminal residue" evidence="2">
    <location>
        <position position="1"/>
    </location>
</feature>
<dbReference type="Gene3D" id="2.70.98.50">
    <property type="entry name" value="putative glycoside hydrolase family protein from bacillus halodurans"/>
    <property type="match status" value="1"/>
</dbReference>
<feature type="non-terminal residue" evidence="2">
    <location>
        <position position="127"/>
    </location>
</feature>
<organism evidence="2">
    <name type="scientific">uncultured Halorhabdus sp</name>
    <dbReference type="NCBI Taxonomy" id="643678"/>
    <lineage>
        <taxon>Archaea</taxon>
        <taxon>Methanobacteriati</taxon>
        <taxon>Methanobacteriota</taxon>
        <taxon>Stenosarchaea group</taxon>
        <taxon>Halobacteria</taxon>
        <taxon>Halobacteriales</taxon>
        <taxon>Haloarculaceae</taxon>
        <taxon>Halorhabdus</taxon>
        <taxon>environmental samples</taxon>
    </lineage>
</organism>
<sequence length="127" mass="13878">KPESIIQGERGMAFSATLRLLDTDGVVRAKDGALHLTGASRAVFAFAAVRPATLDGADYDALKDAHTRDYKAIFDPVELYLGEQPDTPTDERLRLLRAGKADNALFALYFQYGRYLLISSSRAGSQP</sequence>
<dbReference type="GO" id="GO:0005975">
    <property type="term" value="P:carbohydrate metabolic process"/>
    <property type="evidence" value="ECO:0007669"/>
    <property type="project" value="InterPro"/>
</dbReference>
<feature type="domain" description="Glycosyl hydrolase family 95 catalytic" evidence="1">
    <location>
        <begin position="59"/>
        <end position="127"/>
    </location>
</feature>
<proteinExistence type="predicted"/>
<dbReference type="InterPro" id="IPR054363">
    <property type="entry name" value="GH95_cat"/>
</dbReference>
<dbReference type="PANTHER" id="PTHR31084:SF0">
    <property type="entry name" value="ALPHA-L-FUCOSIDASE 2"/>
    <property type="match status" value="1"/>
</dbReference>
<dbReference type="SUPFAM" id="SSF48208">
    <property type="entry name" value="Six-hairpin glycosidases"/>
    <property type="match status" value="1"/>
</dbReference>
<name>A0A060C2K3_9EURY</name>
<evidence type="ECO:0000259" key="1">
    <source>
        <dbReference type="Pfam" id="PF22124"/>
    </source>
</evidence>